<dbReference type="EMBL" id="MLJW01000633">
    <property type="protein sequence ID" value="OIQ84241.1"/>
    <property type="molecule type" value="Genomic_DNA"/>
</dbReference>
<dbReference type="AlphaFoldDB" id="A0A1J5QL28"/>
<dbReference type="InterPro" id="IPR025248">
    <property type="entry name" value="DUF4007"/>
</dbReference>
<feature type="domain" description="DUF4007" evidence="1">
    <location>
        <begin position="1"/>
        <end position="130"/>
    </location>
</feature>
<sequence>MWLKKAFDQADADGRIAKVTFTNENAIALFGVGKNMVSSIRHWAMACDVIQESSENSNFFEVSPIASKILRDGGLDPYAEHPTTAWHAHWMLAGKGNRTTTWRWLFNHVTASTFTRQELEGPLTDFAHKLDPKKCRCRFKTDHLCRLNFDQALL</sequence>
<dbReference type="Pfam" id="PF13182">
    <property type="entry name" value="DUF4007"/>
    <property type="match status" value="1"/>
</dbReference>
<reference evidence="2" key="1">
    <citation type="submission" date="2016-10" db="EMBL/GenBank/DDBJ databases">
        <title>Sequence of Gallionella enrichment culture.</title>
        <authorList>
            <person name="Poehlein A."/>
            <person name="Muehling M."/>
            <person name="Daniel R."/>
        </authorList>
    </citation>
    <scope>NUCLEOTIDE SEQUENCE</scope>
</reference>
<evidence type="ECO:0000313" key="2">
    <source>
        <dbReference type="EMBL" id="OIQ84241.1"/>
    </source>
</evidence>
<accession>A0A1J5QL28</accession>
<organism evidence="2">
    <name type="scientific">mine drainage metagenome</name>
    <dbReference type="NCBI Taxonomy" id="410659"/>
    <lineage>
        <taxon>unclassified sequences</taxon>
        <taxon>metagenomes</taxon>
        <taxon>ecological metagenomes</taxon>
    </lineage>
</organism>
<gene>
    <name evidence="2" type="ORF">GALL_339320</name>
</gene>
<evidence type="ECO:0000259" key="1">
    <source>
        <dbReference type="Pfam" id="PF13182"/>
    </source>
</evidence>
<proteinExistence type="predicted"/>
<protein>
    <recommendedName>
        <fullName evidence="1">DUF4007 domain-containing protein</fullName>
    </recommendedName>
</protein>
<comment type="caution">
    <text evidence="2">The sequence shown here is derived from an EMBL/GenBank/DDBJ whole genome shotgun (WGS) entry which is preliminary data.</text>
</comment>
<name>A0A1J5QL28_9ZZZZ</name>